<reference evidence="1" key="1">
    <citation type="submission" date="2021-02" db="EMBL/GenBank/DDBJ databases">
        <authorList>
            <consortium name="DOE Joint Genome Institute"/>
            <person name="Ahrendt S."/>
            <person name="Looney B.P."/>
            <person name="Miyauchi S."/>
            <person name="Morin E."/>
            <person name="Drula E."/>
            <person name="Courty P.E."/>
            <person name="Chicoki N."/>
            <person name="Fauchery L."/>
            <person name="Kohler A."/>
            <person name="Kuo A."/>
            <person name="Labutti K."/>
            <person name="Pangilinan J."/>
            <person name="Lipzen A."/>
            <person name="Riley R."/>
            <person name="Andreopoulos W."/>
            <person name="He G."/>
            <person name="Johnson J."/>
            <person name="Barry K.W."/>
            <person name="Grigoriev I.V."/>
            <person name="Nagy L."/>
            <person name="Hibbett D."/>
            <person name="Henrissat B."/>
            <person name="Matheny P.B."/>
            <person name="Labbe J."/>
            <person name="Martin F."/>
        </authorList>
    </citation>
    <scope>NUCLEOTIDE SEQUENCE</scope>
    <source>
        <strain evidence="1">FP105234-sp</strain>
    </source>
</reference>
<dbReference type="Proteomes" id="UP000814033">
    <property type="component" value="Unassembled WGS sequence"/>
</dbReference>
<dbReference type="EMBL" id="MU276078">
    <property type="protein sequence ID" value="KAI0042204.1"/>
    <property type="molecule type" value="Genomic_DNA"/>
</dbReference>
<accession>A0ACB8RDD6</accession>
<keyword evidence="2" id="KW-1185">Reference proteome</keyword>
<sequence length="193" mass="20840">MPEEAREVYDVVGEDVTKRFRLSPQIAGVISAPAGAVHGYRLVASILSNCSSDTQTRKPPCLLPAAHLTPSSFRLRTQTPCTAIDAPSTSSPHYTLHTPAGTLTATHVIHATNGWSPHLLPGMSAKIPPVRGHMSAQRPGRALARPLRGLARRAPVRRRCRAGGHMILPEVGWMCGSALAYMILGVEDEMKVW</sequence>
<protein>
    <submittedName>
        <fullName evidence="1">Uncharacterized protein</fullName>
    </submittedName>
</protein>
<comment type="caution">
    <text evidence="1">The sequence shown here is derived from an EMBL/GenBank/DDBJ whole genome shotgun (WGS) entry which is preliminary data.</text>
</comment>
<evidence type="ECO:0000313" key="2">
    <source>
        <dbReference type="Proteomes" id="UP000814033"/>
    </source>
</evidence>
<proteinExistence type="predicted"/>
<gene>
    <name evidence="1" type="ORF">FA95DRAFT_1610372</name>
</gene>
<organism evidence="1 2">
    <name type="scientific">Auriscalpium vulgare</name>
    <dbReference type="NCBI Taxonomy" id="40419"/>
    <lineage>
        <taxon>Eukaryota</taxon>
        <taxon>Fungi</taxon>
        <taxon>Dikarya</taxon>
        <taxon>Basidiomycota</taxon>
        <taxon>Agaricomycotina</taxon>
        <taxon>Agaricomycetes</taxon>
        <taxon>Russulales</taxon>
        <taxon>Auriscalpiaceae</taxon>
        <taxon>Auriscalpium</taxon>
    </lineage>
</organism>
<evidence type="ECO:0000313" key="1">
    <source>
        <dbReference type="EMBL" id="KAI0042204.1"/>
    </source>
</evidence>
<name>A0ACB8RDD6_9AGAM</name>
<reference evidence="1" key="2">
    <citation type="journal article" date="2022" name="New Phytol.">
        <title>Evolutionary transition to the ectomycorrhizal habit in the genomes of a hyperdiverse lineage of mushroom-forming fungi.</title>
        <authorList>
            <person name="Looney B."/>
            <person name="Miyauchi S."/>
            <person name="Morin E."/>
            <person name="Drula E."/>
            <person name="Courty P.E."/>
            <person name="Kohler A."/>
            <person name="Kuo A."/>
            <person name="LaButti K."/>
            <person name="Pangilinan J."/>
            <person name="Lipzen A."/>
            <person name="Riley R."/>
            <person name="Andreopoulos W."/>
            <person name="He G."/>
            <person name="Johnson J."/>
            <person name="Nolan M."/>
            <person name="Tritt A."/>
            <person name="Barry K.W."/>
            <person name="Grigoriev I.V."/>
            <person name="Nagy L.G."/>
            <person name="Hibbett D."/>
            <person name="Henrissat B."/>
            <person name="Matheny P.B."/>
            <person name="Labbe J."/>
            <person name="Martin F.M."/>
        </authorList>
    </citation>
    <scope>NUCLEOTIDE SEQUENCE</scope>
    <source>
        <strain evidence="1">FP105234-sp</strain>
    </source>
</reference>